<feature type="compositionally biased region" description="Basic and acidic residues" evidence="1">
    <location>
        <begin position="21"/>
        <end position="37"/>
    </location>
</feature>
<dbReference type="EMBL" id="CP065686">
    <property type="protein sequence ID" value="QPS45607.1"/>
    <property type="molecule type" value="Genomic_DNA"/>
</dbReference>
<dbReference type="Proteomes" id="UP000594943">
    <property type="component" value="Chromosome 1"/>
</dbReference>
<organism evidence="2 3">
    <name type="scientific">Burkholderia humptydooensis</name>
    <dbReference type="NCBI Taxonomy" id="430531"/>
    <lineage>
        <taxon>Bacteria</taxon>
        <taxon>Pseudomonadati</taxon>
        <taxon>Pseudomonadota</taxon>
        <taxon>Betaproteobacteria</taxon>
        <taxon>Burkholderiales</taxon>
        <taxon>Burkholderiaceae</taxon>
        <taxon>Burkholderia</taxon>
        <taxon>pseudomallei group</taxon>
    </lineage>
</organism>
<feature type="region of interest" description="Disordered" evidence="1">
    <location>
        <begin position="1"/>
        <end position="45"/>
    </location>
</feature>
<reference evidence="2 3" key="1">
    <citation type="submission" date="2020-12" db="EMBL/GenBank/DDBJ databases">
        <title>FDA dAtabase for Regulatory Grade micrObial Sequences (FDA-ARGOS): Supporting development and validation of Infectious Disease Dx tests.</title>
        <authorList>
            <person name="Nelson B."/>
            <person name="Plummer A."/>
            <person name="Tallon L."/>
            <person name="Sadzewicz L."/>
            <person name="Zhao X."/>
            <person name="Boylan J."/>
            <person name="Ott S."/>
            <person name="Bowen H."/>
            <person name="Vavikolanu K."/>
            <person name="Mehta A."/>
            <person name="Aluvathingal J."/>
            <person name="Nadendla S."/>
            <person name="Myers T."/>
            <person name="Yan Y."/>
            <person name="Sichtig H."/>
        </authorList>
    </citation>
    <scope>NUCLEOTIDE SEQUENCE [LARGE SCALE GENOMIC DNA]</scope>
    <source>
        <strain evidence="2 3">FDAARGOS_899</strain>
    </source>
</reference>
<name>A0A7U4P763_9BURK</name>
<accession>A0A7U4P763</accession>
<evidence type="ECO:0000256" key="1">
    <source>
        <dbReference type="SAM" id="MobiDB-lite"/>
    </source>
</evidence>
<protein>
    <submittedName>
        <fullName evidence="2">Radical SAM protein</fullName>
    </submittedName>
</protein>
<sequence>MAPPAPRKGRGAVGNLQGRYETVERETVDDGWTRDNDGEPPAPLRTQVFEERARTILTRNASPDIPFNVSLNPYRGCEHVMRHSFLFTLVVPLGFDLWISLDRRPLAGATSSVVNL</sequence>
<proteinExistence type="predicted"/>
<gene>
    <name evidence="2" type="ORF">I6G56_14825</name>
</gene>
<dbReference type="AlphaFoldDB" id="A0A7U4P763"/>
<dbReference type="KEGG" id="bhg:I6G56_14825"/>
<accession>A0A7T2U4K0</accession>
<evidence type="ECO:0000313" key="2">
    <source>
        <dbReference type="EMBL" id="QPS45607.1"/>
    </source>
</evidence>
<evidence type="ECO:0000313" key="3">
    <source>
        <dbReference type="Proteomes" id="UP000594943"/>
    </source>
</evidence>